<keyword evidence="6 8" id="KW-0472">Membrane</keyword>
<dbReference type="RefSeq" id="XP_013761942.1">
    <property type="nucleotide sequence ID" value="XM_013906488.1"/>
</dbReference>
<evidence type="ECO:0000256" key="1">
    <source>
        <dbReference type="ARBA" id="ARBA00004651"/>
    </source>
</evidence>
<feature type="transmembrane region" description="Helical" evidence="8">
    <location>
        <begin position="798"/>
        <end position="818"/>
    </location>
</feature>
<keyword evidence="4 8" id="KW-0812">Transmembrane</keyword>
<keyword evidence="11" id="KW-1185">Reference proteome</keyword>
<organism evidence="10 11">
    <name type="scientific">Thecamonas trahens ATCC 50062</name>
    <dbReference type="NCBI Taxonomy" id="461836"/>
    <lineage>
        <taxon>Eukaryota</taxon>
        <taxon>Apusozoa</taxon>
        <taxon>Apusomonadida</taxon>
        <taxon>Apusomonadidae</taxon>
        <taxon>Thecamonas</taxon>
    </lineage>
</organism>
<reference evidence="10 11" key="1">
    <citation type="submission" date="2010-05" db="EMBL/GenBank/DDBJ databases">
        <title>The Genome Sequence of Thecamonas trahens ATCC 50062.</title>
        <authorList>
            <consortium name="The Broad Institute Genome Sequencing Platform"/>
            <person name="Russ C."/>
            <person name="Cuomo C."/>
            <person name="Shea T."/>
            <person name="Young S.K."/>
            <person name="Zeng Q."/>
            <person name="Koehrsen M."/>
            <person name="Haas B."/>
            <person name="Borodovsky M."/>
            <person name="Guigo R."/>
            <person name="Alvarado L."/>
            <person name="Berlin A."/>
            <person name="Bochicchio J."/>
            <person name="Borenstein D."/>
            <person name="Chapman S."/>
            <person name="Chen Z."/>
            <person name="Freedman E."/>
            <person name="Gellesch M."/>
            <person name="Goldberg J."/>
            <person name="Griggs A."/>
            <person name="Gujja S."/>
            <person name="Heilman E."/>
            <person name="Heiman D."/>
            <person name="Hepburn T."/>
            <person name="Howarth C."/>
            <person name="Jen D."/>
            <person name="Larson L."/>
            <person name="Mehta T."/>
            <person name="Park D."/>
            <person name="Pearson M."/>
            <person name="Roberts A."/>
            <person name="Saif S."/>
            <person name="Shenoy N."/>
            <person name="Sisk P."/>
            <person name="Stolte C."/>
            <person name="Sykes S."/>
            <person name="Thomson T."/>
            <person name="Walk T."/>
            <person name="White J."/>
            <person name="Yandava C."/>
            <person name="Burger G."/>
            <person name="Gray M.W."/>
            <person name="Holland P.W.H."/>
            <person name="King N."/>
            <person name="Lang F.B.F."/>
            <person name="Roger A.J."/>
            <person name="Ruiz-Trillo I."/>
            <person name="Lander E."/>
            <person name="Nusbaum C."/>
        </authorList>
    </citation>
    <scope>NUCLEOTIDE SEQUENCE [LARGE SCALE GENOMIC DNA]</scope>
    <source>
        <strain evidence="10 11">ATCC 50062</strain>
    </source>
</reference>
<dbReference type="EMBL" id="GL349437">
    <property type="protein sequence ID" value="KNC53625.1"/>
    <property type="molecule type" value="Genomic_DNA"/>
</dbReference>
<evidence type="ECO:0000256" key="7">
    <source>
        <dbReference type="SAM" id="MobiDB-lite"/>
    </source>
</evidence>
<gene>
    <name evidence="10" type="ORF">AMSG_01334</name>
</gene>
<feature type="transmembrane region" description="Helical" evidence="8">
    <location>
        <begin position="295"/>
        <end position="324"/>
    </location>
</feature>
<keyword evidence="5 8" id="KW-1133">Transmembrane helix</keyword>
<sequence>MARVARAYAAAVHKTRVGILVFWLLALGVSAWLGPRLITSTTNTFTPPAKSQAAHANKALAGHFPRLNPMDSSFVVYVYADSGSVSALDPAIAAFDAALASVVSAYTPDYCGTPCLQGYASYFGLLAQGLPPVMADELVGARNASTIITIDINVPFADSDAVLYAQFLQRKLTELRPAGPYGVVLIGLPAFMPLMQSSIERDMGLMDGIVMPLAMLVLAYILKSARLMVLPLAAIATSALVSFAIMTGVAQTLDIISFVPSLMMSILIAMNIDYELFLLTRYAEAIRAGHSSHDAVIVMLSTAGHTIVVSGLTLMVCFLGLVIFPLDLMVSTGVGCAVAIAITLLVNMSLTPALLLTFPSFFSRCIEPLSWRSAGRFWTSLCAASRSSSPPARGSDAVVVAPAGVRASLRTPTQGVSPASSTPSSPRRLATSGLAENKPLLATLKAFEASPKAVASPPIGARLVGPSARGAGRHPLRPGLIPVPSSGLAASSLSAVEAEEHHAFVNSTKVRRSLWYKIGHLTQSWPYNVIILILVVAATIPFDMHALNYSPSDAIDLDLPRGSIVTDAYLDMCGEFGYGKVYPYWILIEAPGNTSVLSTPFFKAAHDVVNTLSRLPNTQPSDFTGVAYANGEAIPYALLEICNDAAGEAYNSSDCRGLRTAQQTFVSSDAHAMLFEFTPLFDPISRFGHTWYKEARTSLNGLSAKHGLDFYLAGMPAGSWSAIESAYYWFPIMISITAGVVLVMVGVAFRSVLMPLRAVLTIGLTIICVYGMATLTYEYSLLEWTHIPGLHSFGSIEWLPPVVVFPIVVGITLDYDIFYTTRVQEYRSTGLATRDAAIKGLSRTGSIITAAGIIMAIAFSGLLLSNVAVINQLAFYLVFSVLFDTFVVRTFLVPSIMSFFGDWNWWPGRLAPITLAPLPRSLAGWNPCCPSCRRKPTASSVDDFGNDLLEPTSVGA</sequence>
<evidence type="ECO:0000256" key="2">
    <source>
        <dbReference type="ARBA" id="ARBA00010157"/>
    </source>
</evidence>
<evidence type="ECO:0000256" key="4">
    <source>
        <dbReference type="ARBA" id="ARBA00022692"/>
    </source>
</evidence>
<feature type="transmembrane region" description="Helical" evidence="8">
    <location>
        <begin position="756"/>
        <end position="778"/>
    </location>
</feature>
<evidence type="ECO:0000259" key="9">
    <source>
        <dbReference type="PROSITE" id="PS50156"/>
    </source>
</evidence>
<evidence type="ECO:0000256" key="6">
    <source>
        <dbReference type="ARBA" id="ARBA00023136"/>
    </source>
</evidence>
<proteinExistence type="inferred from homology"/>
<accession>A0A0L0DMZ5</accession>
<feature type="transmembrane region" description="Helical" evidence="8">
    <location>
        <begin position="229"/>
        <end position="249"/>
    </location>
</feature>
<dbReference type="SUPFAM" id="SSF82866">
    <property type="entry name" value="Multidrug efflux transporter AcrB transmembrane domain"/>
    <property type="match status" value="2"/>
</dbReference>
<protein>
    <submittedName>
        <fullName evidence="10">MmpL efflux pump</fullName>
    </submittedName>
</protein>
<dbReference type="PANTHER" id="PTHR33406">
    <property type="entry name" value="MEMBRANE PROTEIN MJ1562-RELATED"/>
    <property type="match status" value="1"/>
</dbReference>
<dbReference type="OMA" id="TWYMPRW"/>
<dbReference type="OrthoDB" id="438641at2759"/>
<evidence type="ECO:0000256" key="5">
    <source>
        <dbReference type="ARBA" id="ARBA00022989"/>
    </source>
</evidence>
<feature type="transmembrane region" description="Helical" evidence="8">
    <location>
        <begin position="525"/>
        <end position="542"/>
    </location>
</feature>
<feature type="transmembrane region" description="Helical" evidence="8">
    <location>
        <begin position="726"/>
        <end position="749"/>
    </location>
</feature>
<feature type="transmembrane region" description="Helical" evidence="8">
    <location>
        <begin position="873"/>
        <end position="892"/>
    </location>
</feature>
<dbReference type="PANTHER" id="PTHR33406:SF6">
    <property type="entry name" value="MEMBRANE PROTEIN YDGH-RELATED"/>
    <property type="match status" value="1"/>
</dbReference>
<comment type="similarity">
    <text evidence="2">Belongs to the resistance-nodulation-cell division (RND) (TC 2.A.6) family. MmpL subfamily.</text>
</comment>
<feature type="region of interest" description="Disordered" evidence="7">
    <location>
        <begin position="410"/>
        <end position="430"/>
    </location>
</feature>
<dbReference type="eggNOG" id="ENOG502QRKM">
    <property type="taxonomic scope" value="Eukaryota"/>
</dbReference>
<dbReference type="InterPro" id="IPR004869">
    <property type="entry name" value="MMPL_dom"/>
</dbReference>
<evidence type="ECO:0000313" key="10">
    <source>
        <dbReference type="EMBL" id="KNC53625.1"/>
    </source>
</evidence>
<dbReference type="Gene3D" id="1.20.1640.10">
    <property type="entry name" value="Multidrug efflux transporter AcrB transmembrane domain"/>
    <property type="match status" value="2"/>
</dbReference>
<feature type="transmembrane region" description="Helical" evidence="8">
    <location>
        <begin position="330"/>
        <end position="356"/>
    </location>
</feature>
<feature type="transmembrane region" description="Helical" evidence="8">
    <location>
        <begin position="847"/>
        <end position="867"/>
    </location>
</feature>
<evidence type="ECO:0000256" key="3">
    <source>
        <dbReference type="ARBA" id="ARBA00022475"/>
    </source>
</evidence>
<dbReference type="Pfam" id="PF03176">
    <property type="entry name" value="MMPL"/>
    <property type="match status" value="2"/>
</dbReference>
<feature type="compositionally biased region" description="Low complexity" evidence="7">
    <location>
        <begin position="417"/>
        <end position="430"/>
    </location>
</feature>
<dbReference type="PROSITE" id="PS50156">
    <property type="entry name" value="SSD"/>
    <property type="match status" value="1"/>
</dbReference>
<dbReference type="GO" id="GO:0005886">
    <property type="term" value="C:plasma membrane"/>
    <property type="evidence" value="ECO:0007669"/>
    <property type="project" value="UniProtKB-SubCell"/>
</dbReference>
<dbReference type="AlphaFoldDB" id="A0A0L0DMZ5"/>
<comment type="subcellular location">
    <subcellularLocation>
        <location evidence="1">Cell membrane</location>
        <topology evidence="1">Multi-pass membrane protein</topology>
    </subcellularLocation>
</comment>
<dbReference type="GeneID" id="25561089"/>
<evidence type="ECO:0000256" key="8">
    <source>
        <dbReference type="SAM" id="Phobius"/>
    </source>
</evidence>
<name>A0A0L0DMZ5_THETB</name>
<dbReference type="Proteomes" id="UP000054408">
    <property type="component" value="Unassembled WGS sequence"/>
</dbReference>
<dbReference type="InterPro" id="IPR000731">
    <property type="entry name" value="SSD"/>
</dbReference>
<feature type="transmembrane region" description="Helical" evidence="8">
    <location>
        <begin position="203"/>
        <end position="222"/>
    </location>
</feature>
<feature type="domain" description="SSD" evidence="9">
    <location>
        <begin position="220"/>
        <end position="357"/>
    </location>
</feature>
<feature type="transmembrane region" description="Helical" evidence="8">
    <location>
        <begin position="255"/>
        <end position="274"/>
    </location>
</feature>
<evidence type="ECO:0000313" key="11">
    <source>
        <dbReference type="Proteomes" id="UP000054408"/>
    </source>
</evidence>
<dbReference type="InterPro" id="IPR050545">
    <property type="entry name" value="Mycobact_MmpL"/>
</dbReference>
<keyword evidence="3" id="KW-1003">Cell membrane</keyword>